<dbReference type="InterPro" id="IPR003593">
    <property type="entry name" value="AAA+_ATPase"/>
</dbReference>
<dbReference type="InterPro" id="IPR039421">
    <property type="entry name" value="Type_1_exporter"/>
</dbReference>
<dbReference type="PROSITE" id="PS50893">
    <property type="entry name" value="ABC_TRANSPORTER_2"/>
    <property type="match status" value="1"/>
</dbReference>
<sequence>MKEIKFLLKYFKNSKLNVALSFICAFIFVPANLFALFFSGKAVDTFSLYLDNSITQIEFLHSLNLYIVLMSVCILLTVIFQYIFESFVNIFIEKIVTNIRNDIYIKLNKVSIKLIDTHLHGDILSRCANDIDNISTGLISGYKQLYQGFITVLFTIIFMFVQNWLLGIVVLLLTPSSVFIAYLVTKYGNKYFKRQAKKVGDLSSITLEEFNNLDIIKSFNYEDESFNKFKNANDELYKDGQKAQFVSSFVNPTTRLITNSTYAIVGMVGALLVVFGNNLYIGIDLTVGGVLTFLQYTNQFSKPINEVSGCVTEIQTGLTSLKRVKEVFEYLDDIDEGKEELDKEFKYLEFKDVKFSYDENKIIFNDLSFKINKGMKVALVGPTGCGKTTIINLILRFYDPLSGSIYMNEQNILDVPKKELRDFFTMVLQDTWIFNGTVLENITYSKPEATMDEVITATKKAKCYDFIKRLPKGFDTFINEDIGLSVGEKQLICLARVMLKDSKFLILDEATSNVDTRTEVLIGKAMDELMKNKTSLVIAHRLSTIKSSDLILVINNGKIVEKGTHDELLKLNGFYNKLYFSQYQ</sequence>
<keyword evidence="2" id="KW-0813">Transport</keyword>
<name>A0A9D9DJ03_9BACL</name>
<dbReference type="GO" id="GO:0005886">
    <property type="term" value="C:plasma membrane"/>
    <property type="evidence" value="ECO:0007669"/>
    <property type="project" value="UniProtKB-SubCell"/>
</dbReference>
<dbReference type="InterPro" id="IPR017871">
    <property type="entry name" value="ABC_transporter-like_CS"/>
</dbReference>
<feature type="domain" description="ABC transmembrane type-1" evidence="10">
    <location>
        <begin position="19"/>
        <end position="316"/>
    </location>
</feature>
<dbReference type="InterPro" id="IPR011527">
    <property type="entry name" value="ABC1_TM_dom"/>
</dbReference>
<dbReference type="Gene3D" id="1.20.1560.10">
    <property type="entry name" value="ABC transporter type 1, transmembrane domain"/>
    <property type="match status" value="1"/>
</dbReference>
<dbReference type="FunFam" id="3.40.50.300:FF:000287">
    <property type="entry name" value="Multidrug ABC transporter ATP-binding protein"/>
    <property type="match status" value="1"/>
</dbReference>
<feature type="transmembrane region" description="Helical" evidence="8">
    <location>
        <begin position="167"/>
        <end position="185"/>
    </location>
</feature>
<protein>
    <submittedName>
        <fullName evidence="11">ABC transporter ATP-binding protein</fullName>
    </submittedName>
</protein>
<evidence type="ECO:0000256" key="1">
    <source>
        <dbReference type="ARBA" id="ARBA00004651"/>
    </source>
</evidence>
<feature type="transmembrane region" description="Helical" evidence="8">
    <location>
        <begin position="145"/>
        <end position="161"/>
    </location>
</feature>
<dbReference type="PANTHER" id="PTHR43394">
    <property type="entry name" value="ATP-DEPENDENT PERMEASE MDL1, MITOCHONDRIAL"/>
    <property type="match status" value="1"/>
</dbReference>
<evidence type="ECO:0000259" key="10">
    <source>
        <dbReference type="PROSITE" id="PS50929"/>
    </source>
</evidence>
<keyword evidence="4" id="KW-0547">Nucleotide-binding</keyword>
<evidence type="ECO:0000259" key="9">
    <source>
        <dbReference type="PROSITE" id="PS50893"/>
    </source>
</evidence>
<dbReference type="Proteomes" id="UP000823613">
    <property type="component" value="Unassembled WGS sequence"/>
</dbReference>
<organism evidence="11 12">
    <name type="scientific">Candidatus Onthovivens merdipullorum</name>
    <dbReference type="NCBI Taxonomy" id="2840889"/>
    <lineage>
        <taxon>Bacteria</taxon>
        <taxon>Bacillati</taxon>
        <taxon>Bacillota</taxon>
        <taxon>Bacilli</taxon>
        <taxon>Bacillales</taxon>
        <taxon>Candidatus Onthovivens</taxon>
    </lineage>
</organism>
<evidence type="ECO:0000256" key="3">
    <source>
        <dbReference type="ARBA" id="ARBA00022692"/>
    </source>
</evidence>
<feature type="domain" description="ABC transporter" evidence="9">
    <location>
        <begin position="348"/>
        <end position="581"/>
    </location>
</feature>
<evidence type="ECO:0000256" key="8">
    <source>
        <dbReference type="SAM" id="Phobius"/>
    </source>
</evidence>
<dbReference type="GO" id="GO:0005524">
    <property type="term" value="F:ATP binding"/>
    <property type="evidence" value="ECO:0007669"/>
    <property type="project" value="UniProtKB-KW"/>
</dbReference>
<evidence type="ECO:0000313" key="12">
    <source>
        <dbReference type="Proteomes" id="UP000823613"/>
    </source>
</evidence>
<comment type="caution">
    <text evidence="11">The sequence shown here is derived from an EMBL/GenBank/DDBJ whole genome shotgun (WGS) entry which is preliminary data.</text>
</comment>
<reference evidence="11" key="1">
    <citation type="submission" date="2020-10" db="EMBL/GenBank/DDBJ databases">
        <authorList>
            <person name="Gilroy R."/>
        </authorList>
    </citation>
    <scope>NUCLEOTIDE SEQUENCE</scope>
    <source>
        <strain evidence="11">11159</strain>
    </source>
</reference>
<dbReference type="EMBL" id="JADIMY010000077">
    <property type="protein sequence ID" value="MBO8427633.1"/>
    <property type="molecule type" value="Genomic_DNA"/>
</dbReference>
<evidence type="ECO:0000256" key="2">
    <source>
        <dbReference type="ARBA" id="ARBA00022448"/>
    </source>
</evidence>
<dbReference type="CDD" id="cd03254">
    <property type="entry name" value="ABCC_Glucan_exporter_like"/>
    <property type="match status" value="1"/>
</dbReference>
<keyword evidence="5 11" id="KW-0067">ATP-binding</keyword>
<dbReference type="Pfam" id="PF00664">
    <property type="entry name" value="ABC_membrane"/>
    <property type="match status" value="1"/>
</dbReference>
<dbReference type="CDD" id="cd18547">
    <property type="entry name" value="ABC_6TM_Tm288_like"/>
    <property type="match status" value="1"/>
</dbReference>
<dbReference type="AlphaFoldDB" id="A0A9D9DJ03"/>
<comment type="subcellular location">
    <subcellularLocation>
        <location evidence="1">Cell membrane</location>
        <topology evidence="1">Multi-pass membrane protein</topology>
    </subcellularLocation>
</comment>
<feature type="transmembrane region" description="Helical" evidence="8">
    <location>
        <begin position="63"/>
        <end position="84"/>
    </location>
</feature>
<dbReference type="Gene3D" id="3.40.50.300">
    <property type="entry name" value="P-loop containing nucleotide triphosphate hydrolases"/>
    <property type="match status" value="1"/>
</dbReference>
<dbReference type="InterPro" id="IPR003439">
    <property type="entry name" value="ABC_transporter-like_ATP-bd"/>
</dbReference>
<gene>
    <name evidence="11" type="ORF">IAC58_03675</name>
</gene>
<keyword evidence="7 8" id="KW-0472">Membrane</keyword>
<evidence type="ECO:0000256" key="5">
    <source>
        <dbReference type="ARBA" id="ARBA00022840"/>
    </source>
</evidence>
<dbReference type="SMART" id="SM00382">
    <property type="entry name" value="AAA"/>
    <property type="match status" value="1"/>
</dbReference>
<feature type="transmembrane region" description="Helical" evidence="8">
    <location>
        <begin position="262"/>
        <end position="283"/>
    </location>
</feature>
<dbReference type="PANTHER" id="PTHR43394:SF1">
    <property type="entry name" value="ATP-BINDING CASSETTE SUB-FAMILY B MEMBER 10, MITOCHONDRIAL"/>
    <property type="match status" value="1"/>
</dbReference>
<feature type="transmembrane region" description="Helical" evidence="8">
    <location>
        <begin position="20"/>
        <end position="43"/>
    </location>
</feature>
<dbReference type="SUPFAM" id="SSF52540">
    <property type="entry name" value="P-loop containing nucleoside triphosphate hydrolases"/>
    <property type="match status" value="1"/>
</dbReference>
<dbReference type="InterPro" id="IPR027417">
    <property type="entry name" value="P-loop_NTPase"/>
</dbReference>
<dbReference type="InterPro" id="IPR036640">
    <property type="entry name" value="ABC1_TM_sf"/>
</dbReference>
<dbReference type="GO" id="GO:0016887">
    <property type="term" value="F:ATP hydrolysis activity"/>
    <property type="evidence" value="ECO:0007669"/>
    <property type="project" value="InterPro"/>
</dbReference>
<evidence type="ECO:0000313" key="11">
    <source>
        <dbReference type="EMBL" id="MBO8427633.1"/>
    </source>
</evidence>
<dbReference type="GO" id="GO:0015421">
    <property type="term" value="F:ABC-type oligopeptide transporter activity"/>
    <property type="evidence" value="ECO:0007669"/>
    <property type="project" value="TreeGrafter"/>
</dbReference>
<keyword evidence="3 8" id="KW-0812">Transmembrane</keyword>
<evidence type="ECO:0000256" key="7">
    <source>
        <dbReference type="ARBA" id="ARBA00023136"/>
    </source>
</evidence>
<evidence type="ECO:0000256" key="6">
    <source>
        <dbReference type="ARBA" id="ARBA00022989"/>
    </source>
</evidence>
<dbReference type="Pfam" id="PF00005">
    <property type="entry name" value="ABC_tran"/>
    <property type="match status" value="1"/>
</dbReference>
<reference evidence="11" key="2">
    <citation type="journal article" date="2021" name="PeerJ">
        <title>Extensive microbial diversity within the chicken gut microbiome revealed by metagenomics and culture.</title>
        <authorList>
            <person name="Gilroy R."/>
            <person name="Ravi A."/>
            <person name="Getino M."/>
            <person name="Pursley I."/>
            <person name="Horton D.L."/>
            <person name="Alikhan N.F."/>
            <person name="Baker D."/>
            <person name="Gharbi K."/>
            <person name="Hall N."/>
            <person name="Watson M."/>
            <person name="Adriaenssens E.M."/>
            <person name="Foster-Nyarko E."/>
            <person name="Jarju S."/>
            <person name="Secka A."/>
            <person name="Antonio M."/>
            <person name="Oren A."/>
            <person name="Chaudhuri R.R."/>
            <person name="La Ragione R."/>
            <person name="Hildebrand F."/>
            <person name="Pallen M.J."/>
        </authorList>
    </citation>
    <scope>NUCLEOTIDE SEQUENCE</scope>
    <source>
        <strain evidence="11">11159</strain>
    </source>
</reference>
<proteinExistence type="predicted"/>
<dbReference type="PROSITE" id="PS00211">
    <property type="entry name" value="ABC_TRANSPORTER_1"/>
    <property type="match status" value="1"/>
</dbReference>
<evidence type="ECO:0000256" key="4">
    <source>
        <dbReference type="ARBA" id="ARBA00022741"/>
    </source>
</evidence>
<keyword evidence="6 8" id="KW-1133">Transmembrane helix</keyword>
<accession>A0A9D9DJ03</accession>
<dbReference type="PROSITE" id="PS50929">
    <property type="entry name" value="ABC_TM1F"/>
    <property type="match status" value="1"/>
</dbReference>
<dbReference type="SUPFAM" id="SSF90123">
    <property type="entry name" value="ABC transporter transmembrane region"/>
    <property type="match status" value="1"/>
</dbReference>